<protein>
    <submittedName>
        <fullName evidence="1">Uncharacterized protein</fullName>
    </submittedName>
</protein>
<evidence type="ECO:0000313" key="2">
    <source>
        <dbReference type="Proteomes" id="UP000594430"/>
    </source>
</evidence>
<name>A0A7S9LJZ3_9PSED</name>
<accession>A0A7S9LJZ3</accession>
<dbReference type="EMBL" id="CP064946">
    <property type="protein sequence ID" value="QPH50427.1"/>
    <property type="molecule type" value="Genomic_DNA"/>
</dbReference>
<dbReference type="RefSeq" id="WP_196110509.1">
    <property type="nucleotide sequence ID" value="NZ_CP064943.1"/>
</dbReference>
<dbReference type="Proteomes" id="UP000594430">
    <property type="component" value="Chromosome"/>
</dbReference>
<reference evidence="1 2" key="1">
    <citation type="submission" date="2020-11" db="EMBL/GenBank/DDBJ databases">
        <title>Pseudomonas fulva producing VIM-24.</title>
        <authorList>
            <person name="Liu S."/>
        </authorList>
    </citation>
    <scope>NUCLEOTIDE SEQUENCE [LARGE SCALE GENOMIC DNA]</scope>
    <source>
        <strain evidence="1 2">ZDHY414</strain>
    </source>
</reference>
<organism evidence="1 2">
    <name type="scientific">Pseudomonas fulva</name>
    <dbReference type="NCBI Taxonomy" id="47880"/>
    <lineage>
        <taxon>Bacteria</taxon>
        <taxon>Pseudomonadati</taxon>
        <taxon>Pseudomonadota</taxon>
        <taxon>Gammaproteobacteria</taxon>
        <taxon>Pseudomonadales</taxon>
        <taxon>Pseudomonadaceae</taxon>
        <taxon>Pseudomonas</taxon>
    </lineage>
</organism>
<evidence type="ECO:0000313" key="1">
    <source>
        <dbReference type="EMBL" id="QPH50427.1"/>
    </source>
</evidence>
<sequence length="493" mass="54327">MPTSKHSTQNTSAALANRFEQVAFYVPPVVPDLLPNEPDSLLNLLPFKAVFLPLRVEFAQWGNSDPTEEDPETLTLYWNGREVRTLIWTAPVQPDELFIEVPVGFLSEGQHRLHYQVKLFNGMRSDSEALEINIDKTPPLLADDDELIFPPDVISNGVTDRYLKEHGELTAQVPPYLGADVGDTVSWYWSDSPVGKQLVDRLTLTKAEVGMPLHVKIPADFILQLSDGLRFARYEVQDRAGTALQRSLAVALHAAVTPPPRQLPPPFVRQASGSDYFSDLLPADAVAGATLTIPASASLEPDDQVTVFWGEPGATGAYQTDTPISPGSREYTVPARYIAMNLNSRIPLHYQVKAYDGQLHDSAPHQVSIGRLHGLPLIHSDAIRDNQLNLAKLGAQAAFSLPGWQFMDAGQFITVYIEGVKRGAIDQKITLPVVTDMAVPGAVTELAVGSVTKSALQALEVDYQFYVRVKVSFDDKRTWVEFPMITPTLIDQP</sequence>
<proteinExistence type="predicted"/>
<dbReference type="AlphaFoldDB" id="A0A7S9LJZ3"/>
<gene>
    <name evidence="1" type="ORF">IZU98_06880</name>
</gene>